<accession>A0A2P6PKN6</accession>
<comment type="caution">
    <text evidence="4">The sequence shown here is derived from an EMBL/GenBank/DDBJ whole genome shotgun (WGS) entry which is preliminary data.</text>
</comment>
<dbReference type="Proteomes" id="UP000238479">
    <property type="component" value="Chromosome 6"/>
</dbReference>
<dbReference type="InterPro" id="IPR046960">
    <property type="entry name" value="PPR_At4g14850-like_plant"/>
</dbReference>
<evidence type="ECO:0000256" key="2">
    <source>
        <dbReference type="ARBA" id="ARBA00022737"/>
    </source>
</evidence>
<evidence type="ECO:0000256" key="1">
    <source>
        <dbReference type="ARBA" id="ARBA00006643"/>
    </source>
</evidence>
<reference evidence="4 5" key="1">
    <citation type="journal article" date="2018" name="Nat. Genet.">
        <title>The Rosa genome provides new insights in the design of modern roses.</title>
        <authorList>
            <person name="Bendahmane M."/>
        </authorList>
    </citation>
    <scope>NUCLEOTIDE SEQUENCE [LARGE SCALE GENOMIC DNA]</scope>
    <source>
        <strain evidence="5">cv. Old Blush</strain>
    </source>
</reference>
<dbReference type="GO" id="GO:0003723">
    <property type="term" value="F:RNA binding"/>
    <property type="evidence" value="ECO:0007669"/>
    <property type="project" value="InterPro"/>
</dbReference>
<evidence type="ECO:0000259" key="3">
    <source>
        <dbReference type="Pfam" id="PF14432"/>
    </source>
</evidence>
<dbReference type="GO" id="GO:0009451">
    <property type="term" value="P:RNA modification"/>
    <property type="evidence" value="ECO:0007669"/>
    <property type="project" value="InterPro"/>
</dbReference>
<dbReference type="Gene3D" id="1.25.40.10">
    <property type="entry name" value="Tetratricopeptide repeat domain"/>
    <property type="match status" value="2"/>
</dbReference>
<name>A0A2P6PKN6_ROSCH</name>
<dbReference type="Pfam" id="PF01535">
    <property type="entry name" value="PPR"/>
    <property type="match status" value="2"/>
</dbReference>
<proteinExistence type="inferred from homology"/>
<dbReference type="GO" id="GO:0008270">
    <property type="term" value="F:zinc ion binding"/>
    <property type="evidence" value="ECO:0007669"/>
    <property type="project" value="InterPro"/>
</dbReference>
<dbReference type="Pfam" id="PF13041">
    <property type="entry name" value="PPR_2"/>
    <property type="match status" value="1"/>
</dbReference>
<keyword evidence="2" id="KW-0677">Repeat</keyword>
<dbReference type="OMA" id="AIMNESC"/>
<sequence length="501" mass="54960">MPLSSTHVLATTPSNKASLCTISCLPTTSAQKKPRHLDRSHFLVRPAGSGCISLFAAMLAHYLPNEFAFASVLSSCVDSDGGHGRQVHGLALKMSLDACVYVANALITMYSKLCDHGGVFDVSRDEAWKDFSVVDLELKLLICLYFVQMHLDGLEFDRATLLSVFSSLNGVNGIDDMVVTRFCYQLHCLVIKTGFILGTEVVTALVKAYSNLGGNVADCYRLFSETSCHRDIVAWTGIMSIFSERDPEEALSLFRQLRRENLAPDRYTFSIVLKAYASLATEPHASAVHSQVIKGGSGGDTVLANALIHAYARCGSISLSKQVFDGIEFHDVVSWNTMLKAYALYGQAAEALVGEAEKLVSRMPMEPDSVVWSALLGSCRKHGNTQLAKLAADRLKELAPEGSLVDVQMSNIYSSDDNFGEAGLIRKEMKGSRKHKEEQLYHHSEKLALVFAIMNESCLHGGNAAIKIMKNIRVWVDCHNFMKLASNLLQKILLSLLQNGL</sequence>
<evidence type="ECO:0000313" key="5">
    <source>
        <dbReference type="Proteomes" id="UP000238479"/>
    </source>
</evidence>
<keyword evidence="5" id="KW-1185">Reference proteome</keyword>
<dbReference type="AlphaFoldDB" id="A0A2P6PKN6"/>
<evidence type="ECO:0000313" key="4">
    <source>
        <dbReference type="EMBL" id="PRQ22495.1"/>
    </source>
</evidence>
<protein>
    <submittedName>
        <fullName evidence="4">Putative DYW domain-containing protein</fullName>
    </submittedName>
</protein>
<dbReference type="PANTHER" id="PTHR47926:SF382">
    <property type="entry name" value="PENTACOTRIPEPTIDE-REPEAT REGION OF PRORP DOMAIN-CONTAINING PROTEIN"/>
    <property type="match status" value="1"/>
</dbReference>
<dbReference type="Pfam" id="PF14432">
    <property type="entry name" value="DYW_deaminase"/>
    <property type="match status" value="1"/>
</dbReference>
<comment type="similarity">
    <text evidence="1">Belongs to the PPR family. PCMP-H subfamily.</text>
</comment>
<dbReference type="InterPro" id="IPR002885">
    <property type="entry name" value="PPR_rpt"/>
</dbReference>
<dbReference type="InterPro" id="IPR011990">
    <property type="entry name" value="TPR-like_helical_dom_sf"/>
</dbReference>
<dbReference type="Gramene" id="PRQ22495">
    <property type="protein sequence ID" value="PRQ22495"/>
    <property type="gene ID" value="RchiOBHm_Chr6g0250941"/>
</dbReference>
<dbReference type="InterPro" id="IPR032867">
    <property type="entry name" value="DYW_dom"/>
</dbReference>
<dbReference type="EMBL" id="PDCK01000044">
    <property type="protein sequence ID" value="PRQ22495.1"/>
    <property type="molecule type" value="Genomic_DNA"/>
</dbReference>
<organism evidence="4 5">
    <name type="scientific">Rosa chinensis</name>
    <name type="common">China rose</name>
    <dbReference type="NCBI Taxonomy" id="74649"/>
    <lineage>
        <taxon>Eukaryota</taxon>
        <taxon>Viridiplantae</taxon>
        <taxon>Streptophyta</taxon>
        <taxon>Embryophyta</taxon>
        <taxon>Tracheophyta</taxon>
        <taxon>Spermatophyta</taxon>
        <taxon>Magnoliopsida</taxon>
        <taxon>eudicotyledons</taxon>
        <taxon>Gunneridae</taxon>
        <taxon>Pentapetalae</taxon>
        <taxon>rosids</taxon>
        <taxon>fabids</taxon>
        <taxon>Rosales</taxon>
        <taxon>Rosaceae</taxon>
        <taxon>Rosoideae</taxon>
        <taxon>Rosoideae incertae sedis</taxon>
        <taxon>Rosa</taxon>
    </lineage>
</organism>
<feature type="domain" description="DYW" evidence="3">
    <location>
        <begin position="434"/>
        <end position="491"/>
    </location>
</feature>
<dbReference type="PANTHER" id="PTHR47926">
    <property type="entry name" value="PENTATRICOPEPTIDE REPEAT-CONTAINING PROTEIN"/>
    <property type="match status" value="1"/>
</dbReference>
<gene>
    <name evidence="4" type="ORF">RchiOBHm_Chr6g0250941</name>
</gene>